<accession>M7NTC2</accession>
<sequence>MKTQQKPWTANGAISVYVGENGEGICDFTEIIGSKDVSAYANPGTSEPTPALSFFENLHLVYRRDPSIRDFDINPFQAYFSFDAAKRAALEQELIRVGLTISRPPLRPGL</sequence>
<reference evidence="1 2" key="1">
    <citation type="journal article" date="2013" name="Genome Announc.">
        <title>Draft Genome Sequence of Cesiribacter andamanensis Strain AMV16T, Isolated from a Soil Sample from a Mud Volcano in the Andaman Islands, India.</title>
        <authorList>
            <person name="Shivaji S."/>
            <person name="Ara S."/>
            <person name="Begum Z."/>
            <person name="Srinivas T.N."/>
            <person name="Singh A."/>
            <person name="Kumar Pinnaka A."/>
        </authorList>
    </citation>
    <scope>NUCLEOTIDE SEQUENCE [LARGE SCALE GENOMIC DNA]</scope>
    <source>
        <strain evidence="1 2">AMV16</strain>
    </source>
</reference>
<gene>
    <name evidence="1" type="ORF">ADICEAN_03146</name>
</gene>
<protein>
    <submittedName>
        <fullName evidence="1">Uncharacterized protein</fullName>
    </submittedName>
</protein>
<name>M7NTC2_9BACT</name>
<keyword evidence="2" id="KW-1185">Reference proteome</keyword>
<dbReference type="Proteomes" id="UP000011910">
    <property type="component" value="Unassembled WGS sequence"/>
</dbReference>
<dbReference type="EMBL" id="AODQ01000094">
    <property type="protein sequence ID" value="EMR01719.1"/>
    <property type="molecule type" value="Genomic_DNA"/>
</dbReference>
<proteinExistence type="predicted"/>
<dbReference type="AlphaFoldDB" id="M7NTC2"/>
<comment type="caution">
    <text evidence="1">The sequence shown here is derived from an EMBL/GenBank/DDBJ whole genome shotgun (WGS) entry which is preliminary data.</text>
</comment>
<evidence type="ECO:0000313" key="2">
    <source>
        <dbReference type="Proteomes" id="UP000011910"/>
    </source>
</evidence>
<evidence type="ECO:0000313" key="1">
    <source>
        <dbReference type="EMBL" id="EMR01719.1"/>
    </source>
</evidence>
<organism evidence="1 2">
    <name type="scientific">Cesiribacter andamanensis AMV16</name>
    <dbReference type="NCBI Taxonomy" id="1279009"/>
    <lineage>
        <taxon>Bacteria</taxon>
        <taxon>Pseudomonadati</taxon>
        <taxon>Bacteroidota</taxon>
        <taxon>Cytophagia</taxon>
        <taxon>Cytophagales</taxon>
        <taxon>Cesiribacteraceae</taxon>
        <taxon>Cesiribacter</taxon>
    </lineage>
</organism>
<dbReference type="RefSeq" id="WP_009196531.1">
    <property type="nucleotide sequence ID" value="NZ_AODQ01000094.1"/>
</dbReference>